<feature type="compositionally biased region" description="Polar residues" evidence="1">
    <location>
        <begin position="335"/>
        <end position="346"/>
    </location>
</feature>
<organism evidence="2 3">
    <name type="scientific">Lachnellula suecica</name>
    <dbReference type="NCBI Taxonomy" id="602035"/>
    <lineage>
        <taxon>Eukaryota</taxon>
        <taxon>Fungi</taxon>
        <taxon>Dikarya</taxon>
        <taxon>Ascomycota</taxon>
        <taxon>Pezizomycotina</taxon>
        <taxon>Leotiomycetes</taxon>
        <taxon>Helotiales</taxon>
        <taxon>Lachnaceae</taxon>
        <taxon>Lachnellula</taxon>
    </lineage>
</organism>
<reference evidence="2 3" key="1">
    <citation type="submission" date="2018-05" db="EMBL/GenBank/DDBJ databases">
        <title>Genome sequencing and assembly of the regulated plant pathogen Lachnellula willkommii and related sister species for the development of diagnostic species identification markers.</title>
        <authorList>
            <person name="Giroux E."/>
            <person name="Bilodeau G."/>
        </authorList>
    </citation>
    <scope>NUCLEOTIDE SEQUENCE [LARGE SCALE GENOMIC DNA]</scope>
    <source>
        <strain evidence="2 3">CBS 268.59</strain>
    </source>
</reference>
<feature type="region of interest" description="Disordered" evidence="1">
    <location>
        <begin position="131"/>
        <end position="169"/>
    </location>
</feature>
<dbReference type="EMBL" id="QGMK01000824">
    <property type="protein sequence ID" value="TVY78196.1"/>
    <property type="molecule type" value="Genomic_DNA"/>
</dbReference>
<accession>A0A8T9CA80</accession>
<name>A0A8T9CA80_9HELO</name>
<feature type="compositionally biased region" description="Acidic residues" evidence="1">
    <location>
        <begin position="147"/>
        <end position="169"/>
    </location>
</feature>
<evidence type="ECO:0000313" key="2">
    <source>
        <dbReference type="EMBL" id="TVY78196.1"/>
    </source>
</evidence>
<feature type="region of interest" description="Disordered" evidence="1">
    <location>
        <begin position="219"/>
        <end position="241"/>
    </location>
</feature>
<protein>
    <submittedName>
        <fullName evidence="2">Uncharacterized protein</fullName>
    </submittedName>
</protein>
<evidence type="ECO:0000256" key="1">
    <source>
        <dbReference type="SAM" id="MobiDB-lite"/>
    </source>
</evidence>
<comment type="caution">
    <text evidence="2">The sequence shown here is derived from an EMBL/GenBank/DDBJ whole genome shotgun (WGS) entry which is preliminary data.</text>
</comment>
<sequence length="381" mass="42697">MKGRPIDQVVYECMFPKPKTTDPQNFQGLLQRQLVPEVRLETQAFYGHLASQEAKYPGLDYSYQPHRVRLSRYQWHRRLFRAFDNLGLTKSEIASLTKWEGTRWAKERFEKEQGIIIRDTTGDGIEDWVEPESRVPTAPHAHRADVEDMEDVQEDEGTENDMDEDGDDSDIEIQSVGIELNERLRAAAAQREAGNPATVMDEEWEQWLKEAAEAGRLPFLSSDLSPNANIPGTRPANDRQSMDPRLLNAARLGQWQQIPDFLHNHVRQTLEANNRRIEDSVVSSATPSASSSSSSSPSPFNSGPNHNSRARAAPTSSSNSTGRTSLNLRLVPEQFTGQVSRNSRNTIRPLPPQTTTPAFRISVDVGTTRMTVSGSQPHQGA</sequence>
<dbReference type="AlphaFoldDB" id="A0A8T9CA80"/>
<dbReference type="OrthoDB" id="4106209at2759"/>
<keyword evidence="3" id="KW-1185">Reference proteome</keyword>
<gene>
    <name evidence="2" type="ORF">LSUE1_G009204</name>
</gene>
<evidence type="ECO:0000313" key="3">
    <source>
        <dbReference type="Proteomes" id="UP000469558"/>
    </source>
</evidence>
<feature type="region of interest" description="Disordered" evidence="1">
    <location>
        <begin position="278"/>
        <end position="357"/>
    </location>
</feature>
<dbReference type="Proteomes" id="UP000469558">
    <property type="component" value="Unassembled WGS sequence"/>
</dbReference>
<feature type="compositionally biased region" description="Polar residues" evidence="1">
    <location>
        <begin position="314"/>
        <end position="327"/>
    </location>
</feature>
<feature type="compositionally biased region" description="Low complexity" evidence="1">
    <location>
        <begin position="280"/>
        <end position="299"/>
    </location>
</feature>
<proteinExistence type="predicted"/>